<evidence type="ECO:0000313" key="1">
    <source>
        <dbReference type="EMBL" id="OIQ74893.1"/>
    </source>
</evidence>
<proteinExistence type="predicted"/>
<sequence length="79" mass="8443">MQTARIRLPIVGVEGAQAGLFPDGVEGRRGMPMPNIGLNHLGAKPGGVQAAFHEIHRFDGVVERGDFESRGGEVQHLVT</sequence>
<gene>
    <name evidence="1" type="ORF">GALL_434500</name>
</gene>
<protein>
    <submittedName>
        <fullName evidence="1">Uncharacterized protein</fullName>
    </submittedName>
</protein>
<accession>A0A1J5QG09</accession>
<name>A0A1J5QG09_9ZZZZ</name>
<reference evidence="1" key="1">
    <citation type="submission" date="2016-10" db="EMBL/GenBank/DDBJ databases">
        <title>Sequence of Gallionella enrichment culture.</title>
        <authorList>
            <person name="Poehlein A."/>
            <person name="Muehling M."/>
            <person name="Daniel R."/>
        </authorList>
    </citation>
    <scope>NUCLEOTIDE SEQUENCE</scope>
</reference>
<dbReference type="EMBL" id="MLJW01002348">
    <property type="protein sequence ID" value="OIQ74893.1"/>
    <property type="molecule type" value="Genomic_DNA"/>
</dbReference>
<comment type="caution">
    <text evidence="1">The sequence shown here is derived from an EMBL/GenBank/DDBJ whole genome shotgun (WGS) entry which is preliminary data.</text>
</comment>
<dbReference type="AlphaFoldDB" id="A0A1J5QG09"/>
<organism evidence="1">
    <name type="scientific">mine drainage metagenome</name>
    <dbReference type="NCBI Taxonomy" id="410659"/>
    <lineage>
        <taxon>unclassified sequences</taxon>
        <taxon>metagenomes</taxon>
        <taxon>ecological metagenomes</taxon>
    </lineage>
</organism>